<dbReference type="EMBL" id="VBOS01000231">
    <property type="protein sequence ID" value="TMQ55154.1"/>
    <property type="molecule type" value="Genomic_DNA"/>
</dbReference>
<proteinExistence type="predicted"/>
<gene>
    <name evidence="2" type="ORF">E6K72_06875</name>
</gene>
<keyword evidence="1" id="KW-0472">Membrane</keyword>
<name>A0A538SV62_UNCEI</name>
<keyword evidence="1" id="KW-0812">Transmembrane</keyword>
<protein>
    <submittedName>
        <fullName evidence="2">Uncharacterized protein</fullName>
    </submittedName>
</protein>
<evidence type="ECO:0000313" key="2">
    <source>
        <dbReference type="EMBL" id="TMQ55154.1"/>
    </source>
</evidence>
<sequence>MREVSLSRERMAWTAVVVALATSASWLAAISVALAAKQAGVVSPEVVVAGRALVRVAWLLLRHAVPAALLAVLVAGVVALAWVRRNEEMAHRGAHHA</sequence>
<organism evidence="2 3">
    <name type="scientific">Eiseniibacteriota bacterium</name>
    <dbReference type="NCBI Taxonomy" id="2212470"/>
    <lineage>
        <taxon>Bacteria</taxon>
        <taxon>Candidatus Eiseniibacteriota</taxon>
    </lineage>
</organism>
<reference evidence="2 3" key="1">
    <citation type="journal article" date="2019" name="Nat. Microbiol.">
        <title>Mediterranean grassland soil C-N compound turnover is dependent on rainfall and depth, and is mediated by genomically divergent microorganisms.</title>
        <authorList>
            <person name="Diamond S."/>
            <person name="Andeer P.F."/>
            <person name="Li Z."/>
            <person name="Crits-Christoph A."/>
            <person name="Burstein D."/>
            <person name="Anantharaman K."/>
            <person name="Lane K.R."/>
            <person name="Thomas B.C."/>
            <person name="Pan C."/>
            <person name="Northen T.R."/>
            <person name="Banfield J.F."/>
        </authorList>
    </citation>
    <scope>NUCLEOTIDE SEQUENCE [LARGE SCALE GENOMIC DNA]</scope>
    <source>
        <strain evidence="2">WS_2</strain>
    </source>
</reference>
<dbReference type="AlphaFoldDB" id="A0A538SV62"/>
<keyword evidence="1" id="KW-1133">Transmembrane helix</keyword>
<feature type="transmembrane region" description="Helical" evidence="1">
    <location>
        <begin position="59"/>
        <end position="83"/>
    </location>
</feature>
<dbReference type="Proteomes" id="UP000317716">
    <property type="component" value="Unassembled WGS sequence"/>
</dbReference>
<accession>A0A538SV62</accession>
<comment type="caution">
    <text evidence="2">The sequence shown here is derived from an EMBL/GenBank/DDBJ whole genome shotgun (WGS) entry which is preliminary data.</text>
</comment>
<evidence type="ECO:0000256" key="1">
    <source>
        <dbReference type="SAM" id="Phobius"/>
    </source>
</evidence>
<evidence type="ECO:0000313" key="3">
    <source>
        <dbReference type="Proteomes" id="UP000317716"/>
    </source>
</evidence>